<dbReference type="RefSeq" id="WP_136630319.1">
    <property type="nucleotide sequence ID" value="NZ_BGZI01000056.1"/>
</dbReference>
<proteinExistence type="predicted"/>
<evidence type="ECO:0000313" key="2">
    <source>
        <dbReference type="Proteomes" id="UP000387223"/>
    </source>
</evidence>
<dbReference type="EMBL" id="BGZI01000056">
    <property type="protein sequence ID" value="GBO90588.1"/>
    <property type="molecule type" value="Genomic_DNA"/>
</dbReference>
<reference evidence="1 2" key="1">
    <citation type="journal article" date="2019" name="J. Gen. Appl. Microbiol.">
        <title>Aerobic degradation of cis-dichloroethene by the marine bacterium Marinobacter salsuginis strain 5N-3.</title>
        <authorList>
            <person name="Inoue Y."/>
            <person name="Fukunaga Y."/>
            <person name="Katsumata H."/>
            <person name="Ohji S."/>
            <person name="Hosoyama A."/>
            <person name="Mori K."/>
            <person name="Ando K."/>
        </authorList>
    </citation>
    <scope>NUCLEOTIDE SEQUENCE [LARGE SCALE GENOMIC DNA]</scope>
    <source>
        <strain evidence="1 2">NBRC 109114</strain>
    </source>
</reference>
<accession>A0A5M3Q5N5</accession>
<sequence>MTYKRILKGFYVEITELKADKDGDMVSVKAEVFTENGGTRVCKAQLNRGYEVQLIAWTNNGELHQADIAKLGLAHHNARALESDDVTRYHSAHLERDPEVLRAMLEHGVAVLVEDRLKDDFYRAHASEFIFARTSKDRIANIPGLYDPQKRAYWREYINERLPSDEDVLEIINDRYTN</sequence>
<evidence type="ECO:0000313" key="1">
    <source>
        <dbReference type="EMBL" id="GBO90588.1"/>
    </source>
</evidence>
<comment type="caution">
    <text evidence="1">The sequence shown here is derived from an EMBL/GenBank/DDBJ whole genome shotgun (WGS) entry which is preliminary data.</text>
</comment>
<name>A0A5M3Q5N5_9GAMM</name>
<dbReference type="AlphaFoldDB" id="A0A5M3Q5N5"/>
<gene>
    <name evidence="1" type="ORF">MSSD14B_42560</name>
</gene>
<protein>
    <submittedName>
        <fullName evidence="1">Uncharacterized protein</fullName>
    </submittedName>
</protein>
<dbReference type="Proteomes" id="UP000387223">
    <property type="component" value="Unassembled WGS sequence"/>
</dbReference>
<organism evidence="1 2">
    <name type="scientific">Marinobacter salsuginis</name>
    <dbReference type="NCBI Taxonomy" id="418719"/>
    <lineage>
        <taxon>Bacteria</taxon>
        <taxon>Pseudomonadati</taxon>
        <taxon>Pseudomonadota</taxon>
        <taxon>Gammaproteobacteria</taxon>
        <taxon>Pseudomonadales</taxon>
        <taxon>Marinobacteraceae</taxon>
        <taxon>Marinobacter</taxon>
    </lineage>
</organism>